<evidence type="ECO:0000256" key="1">
    <source>
        <dbReference type="SAM" id="MobiDB-lite"/>
    </source>
</evidence>
<keyword evidence="2" id="KW-0472">Membrane</keyword>
<dbReference type="Proteomes" id="UP000019335">
    <property type="component" value="Chromosome 10"/>
</dbReference>
<feature type="transmembrane region" description="Helical" evidence="2">
    <location>
        <begin position="12"/>
        <end position="38"/>
    </location>
</feature>
<comment type="caution">
    <text evidence="3">The sequence shown here is derived from an EMBL/GenBank/DDBJ whole genome shotgun (WGS) entry which is preliminary data.</text>
</comment>
<evidence type="ECO:0000256" key="2">
    <source>
        <dbReference type="SAM" id="Phobius"/>
    </source>
</evidence>
<accession>W7U018</accession>
<evidence type="ECO:0000313" key="4">
    <source>
        <dbReference type="Proteomes" id="UP000019335"/>
    </source>
</evidence>
<protein>
    <submittedName>
        <fullName evidence="3">Uncharacterized protein</fullName>
    </submittedName>
</protein>
<keyword evidence="4" id="KW-1185">Reference proteome</keyword>
<reference evidence="3 4" key="1">
    <citation type="journal article" date="2014" name="Mol. Plant">
        <title>Chromosome Scale Genome Assembly and Transcriptome Profiling of Nannochloropsis gaditana in Nitrogen Depletion.</title>
        <authorList>
            <person name="Corteggiani Carpinelli E."/>
            <person name="Telatin A."/>
            <person name="Vitulo N."/>
            <person name="Forcato C."/>
            <person name="D'Angelo M."/>
            <person name="Schiavon R."/>
            <person name="Vezzi A."/>
            <person name="Giacometti G.M."/>
            <person name="Morosinotto T."/>
            <person name="Valle G."/>
        </authorList>
    </citation>
    <scope>NUCLEOTIDE SEQUENCE [LARGE SCALE GENOMIC DNA]</scope>
    <source>
        <strain evidence="3 4">B-31</strain>
    </source>
</reference>
<dbReference type="EMBL" id="AZIL01000823">
    <property type="protein sequence ID" value="EWM25944.1"/>
    <property type="molecule type" value="Genomic_DNA"/>
</dbReference>
<keyword evidence="2" id="KW-0812">Transmembrane</keyword>
<gene>
    <name evidence="3" type="ORF">Naga_100695g3</name>
</gene>
<organism evidence="3 4">
    <name type="scientific">Nannochloropsis gaditana</name>
    <dbReference type="NCBI Taxonomy" id="72520"/>
    <lineage>
        <taxon>Eukaryota</taxon>
        <taxon>Sar</taxon>
        <taxon>Stramenopiles</taxon>
        <taxon>Ochrophyta</taxon>
        <taxon>Eustigmatophyceae</taxon>
        <taxon>Eustigmatales</taxon>
        <taxon>Monodopsidaceae</taxon>
        <taxon>Nannochloropsis</taxon>
    </lineage>
</organism>
<feature type="region of interest" description="Disordered" evidence="1">
    <location>
        <begin position="169"/>
        <end position="196"/>
    </location>
</feature>
<feature type="compositionally biased region" description="Polar residues" evidence="1">
    <location>
        <begin position="184"/>
        <end position="196"/>
    </location>
</feature>
<keyword evidence="2" id="KW-1133">Transmembrane helix</keyword>
<name>W7U018_9STRA</name>
<dbReference type="AlphaFoldDB" id="W7U018"/>
<proteinExistence type="predicted"/>
<sequence length="196" mass="21197">MLRIWFKYLTARLLLVSVALVVSSLGANLMALALFLVIRPFSRSLYRRLVSQYVACMWIDALSLLLPGTQIHITGDSGASLFPPSFPPSVCLGLRAISPSRFHGAQGGGTVEGLLLMRRWKAFHYSDGGRLVINGSMLTWGTCLPLHAPTKTSPSLSPSLPPFLPSSLRPPQTCPTGSPRASWWRTTSTKATGGSC</sequence>
<evidence type="ECO:0000313" key="3">
    <source>
        <dbReference type="EMBL" id="EWM25944.1"/>
    </source>
</evidence>